<feature type="modified residue" description="4-aspartylphosphate" evidence="15">
    <location>
        <position position="780"/>
    </location>
</feature>
<dbReference type="CDD" id="cd16922">
    <property type="entry name" value="HATPase_EvgS-ArcB-TorS-like"/>
    <property type="match status" value="1"/>
</dbReference>
<feature type="transmembrane region" description="Helical" evidence="16">
    <location>
        <begin position="367"/>
        <end position="390"/>
    </location>
</feature>
<dbReference type="SUPFAM" id="SSF55874">
    <property type="entry name" value="ATPase domain of HSP90 chaperone/DNA topoisomerase II/histidine kinase"/>
    <property type="match status" value="1"/>
</dbReference>
<dbReference type="PROSITE" id="PS50110">
    <property type="entry name" value="RESPONSE_REGULATORY"/>
    <property type="match status" value="1"/>
</dbReference>
<dbReference type="CDD" id="cd06225">
    <property type="entry name" value="HAMP"/>
    <property type="match status" value="1"/>
</dbReference>
<dbReference type="PRINTS" id="PR00344">
    <property type="entry name" value="BCTRLSENSOR"/>
</dbReference>
<dbReference type="GO" id="GO:0005524">
    <property type="term" value="F:ATP binding"/>
    <property type="evidence" value="ECO:0007669"/>
    <property type="project" value="UniProtKB-KW"/>
</dbReference>
<dbReference type="Gene3D" id="6.10.340.10">
    <property type="match status" value="1"/>
</dbReference>
<dbReference type="Gene3D" id="1.10.287.130">
    <property type="match status" value="1"/>
</dbReference>
<feature type="domain" description="Histidine kinase" evidence="17">
    <location>
        <begin position="483"/>
        <end position="705"/>
    </location>
</feature>
<evidence type="ECO:0000256" key="3">
    <source>
        <dbReference type="ARBA" id="ARBA00006402"/>
    </source>
</evidence>
<keyword evidence="11 16" id="KW-1133">Transmembrane helix</keyword>
<keyword evidence="6 20" id="KW-0808">Transferase</keyword>
<gene>
    <name evidence="20" type="primary">luxQ</name>
    <name evidence="20" type="ORF">NO713_02449</name>
</gene>
<dbReference type="CDD" id="cd17546">
    <property type="entry name" value="REC_hyHK_CKI1_RcsC-like"/>
    <property type="match status" value="1"/>
</dbReference>
<dbReference type="Gene3D" id="3.30.450.20">
    <property type="entry name" value="PAS domain"/>
    <property type="match status" value="1"/>
</dbReference>
<keyword evidence="7 16" id="KW-0812">Transmembrane</keyword>
<dbReference type="InterPro" id="IPR001789">
    <property type="entry name" value="Sig_transdc_resp-reg_receiver"/>
</dbReference>
<dbReference type="GO" id="GO:0000155">
    <property type="term" value="F:phosphorelay sensor kinase activity"/>
    <property type="evidence" value="ECO:0007669"/>
    <property type="project" value="InterPro"/>
</dbReference>
<keyword evidence="13 16" id="KW-0472">Membrane</keyword>
<dbReference type="GO" id="GO:0016020">
    <property type="term" value="C:membrane"/>
    <property type="evidence" value="ECO:0007669"/>
    <property type="project" value="UniProtKB-SubCell"/>
</dbReference>
<dbReference type="SMART" id="SM00387">
    <property type="entry name" value="HATPase_c"/>
    <property type="match status" value="1"/>
</dbReference>
<evidence type="ECO:0000256" key="13">
    <source>
        <dbReference type="ARBA" id="ARBA00023136"/>
    </source>
</evidence>
<keyword evidence="21" id="KW-1185">Reference proteome</keyword>
<keyword evidence="10" id="KW-0067">ATP-binding</keyword>
<evidence type="ECO:0000256" key="7">
    <source>
        <dbReference type="ARBA" id="ARBA00022692"/>
    </source>
</evidence>
<comment type="catalytic activity">
    <reaction evidence="1">
        <text>ATP + protein L-histidine = ADP + protein N-phospho-L-histidine.</text>
        <dbReference type="EC" id="2.7.13.3"/>
    </reaction>
</comment>
<evidence type="ECO:0000259" key="17">
    <source>
        <dbReference type="PROSITE" id="PS50109"/>
    </source>
</evidence>
<evidence type="ECO:0000256" key="8">
    <source>
        <dbReference type="ARBA" id="ARBA00022741"/>
    </source>
</evidence>
<dbReference type="FunFam" id="1.10.287.130:FF:000004">
    <property type="entry name" value="Ethylene receptor 1"/>
    <property type="match status" value="1"/>
</dbReference>
<evidence type="ECO:0000256" key="14">
    <source>
        <dbReference type="ARBA" id="ARBA00074306"/>
    </source>
</evidence>
<dbReference type="SUPFAM" id="SSF47384">
    <property type="entry name" value="Homodimeric domain of signal transducing histidine kinase"/>
    <property type="match status" value="1"/>
</dbReference>
<reference evidence="20" key="1">
    <citation type="submission" date="2020-09" db="EMBL/GenBank/DDBJ databases">
        <authorList>
            <person name="Blom J."/>
        </authorList>
    </citation>
    <scope>NUCLEOTIDE SEQUENCE</scope>
    <source>
        <strain evidence="20">No.713</strain>
    </source>
</reference>
<evidence type="ECO:0000256" key="5">
    <source>
        <dbReference type="ARBA" id="ARBA00022553"/>
    </source>
</evidence>
<dbReference type="InterPro" id="IPR004358">
    <property type="entry name" value="Sig_transdc_His_kin-like_C"/>
</dbReference>
<evidence type="ECO:0000259" key="18">
    <source>
        <dbReference type="PROSITE" id="PS50110"/>
    </source>
</evidence>
<organism evidence="20 21">
    <name type="scientific">Planktothrix pseudagardhii</name>
    <dbReference type="NCBI Taxonomy" id="132604"/>
    <lineage>
        <taxon>Bacteria</taxon>
        <taxon>Bacillati</taxon>
        <taxon>Cyanobacteriota</taxon>
        <taxon>Cyanophyceae</taxon>
        <taxon>Oscillatoriophycideae</taxon>
        <taxon>Oscillatoriales</taxon>
        <taxon>Microcoleaceae</taxon>
        <taxon>Planktothrix</taxon>
    </lineage>
</organism>
<dbReference type="InterPro" id="IPR011006">
    <property type="entry name" value="CheY-like_superfamily"/>
</dbReference>
<dbReference type="InterPro" id="IPR003594">
    <property type="entry name" value="HATPase_dom"/>
</dbReference>
<dbReference type="SUPFAM" id="SSF52172">
    <property type="entry name" value="CheY-like"/>
    <property type="match status" value="1"/>
</dbReference>
<dbReference type="SMART" id="SM00304">
    <property type="entry name" value="HAMP"/>
    <property type="match status" value="1"/>
</dbReference>
<feature type="domain" description="Response regulatory" evidence="18">
    <location>
        <begin position="731"/>
        <end position="847"/>
    </location>
</feature>
<evidence type="ECO:0000256" key="1">
    <source>
        <dbReference type="ARBA" id="ARBA00000085"/>
    </source>
</evidence>
<dbReference type="Gene3D" id="3.30.565.10">
    <property type="entry name" value="Histidine kinase-like ATPase, C-terminal domain"/>
    <property type="match status" value="1"/>
</dbReference>
<evidence type="ECO:0000256" key="4">
    <source>
        <dbReference type="ARBA" id="ARBA00012438"/>
    </source>
</evidence>
<evidence type="ECO:0000256" key="6">
    <source>
        <dbReference type="ARBA" id="ARBA00022679"/>
    </source>
</evidence>
<protein>
    <recommendedName>
        <fullName evidence="14">Circadian input-output histidine kinase CikA</fullName>
        <ecNumber evidence="4">2.7.13.3</ecNumber>
    </recommendedName>
</protein>
<dbReference type="PROSITE" id="PS50109">
    <property type="entry name" value="HIS_KIN"/>
    <property type="match status" value="1"/>
</dbReference>
<proteinExistence type="inferred from homology"/>
<dbReference type="Pfam" id="PF02518">
    <property type="entry name" value="HATPase_c"/>
    <property type="match status" value="1"/>
</dbReference>
<dbReference type="InterPro" id="IPR036890">
    <property type="entry name" value="HATPase_C_sf"/>
</dbReference>
<dbReference type="Pfam" id="PF00512">
    <property type="entry name" value="HisKA"/>
    <property type="match status" value="1"/>
</dbReference>
<name>A0A9W4CKU6_9CYAN</name>
<evidence type="ECO:0000259" key="19">
    <source>
        <dbReference type="PROSITE" id="PS50885"/>
    </source>
</evidence>
<dbReference type="InterPro" id="IPR003660">
    <property type="entry name" value="HAMP_dom"/>
</dbReference>
<dbReference type="Pfam" id="PF00672">
    <property type="entry name" value="HAMP"/>
    <property type="match status" value="1"/>
</dbReference>
<dbReference type="InterPro" id="IPR036097">
    <property type="entry name" value="HisK_dim/P_sf"/>
</dbReference>
<evidence type="ECO:0000256" key="12">
    <source>
        <dbReference type="ARBA" id="ARBA00023012"/>
    </source>
</evidence>
<keyword evidence="5 15" id="KW-0597">Phosphoprotein</keyword>
<sequence>MINPDPKTAKKNRQISLRLVLIVPFVLQIVGAVGLVGYLSYQSGQQAVENLANQVMNQVTKRIHDHLNTSLQIQQQIVALNYDIFQQGSLNIKDFEQLRQHLWQQIKLSPSLSSNGFANEQGEQINYYRLLSRELLAQANQLSGENLKQGAFILNQVNLPDVTKRKYYLVDHQGRGRKLSYVKPVNVLQTDWYLAAIAAKKQTWSPIIVYKVPKTLGINAIFPVYDNGKKLQGVFNSGIILDGIGTFLNNLKFSTSGQTFIIDRQGDLVATSTLETPYLKDATGKLIRLSATQSQNPWTRIITHQLQQQYGDLNQIKTDFNFQVPLKGKTLFVHIKPYQDQYGLDWLLVVALPDSDFMAEIQANAKLTVLLSLITLLLTTAIGILTARWITHPILRLNRASQAIAKGEWQYLTPEKNNGIQDIKLQGITEVTSLTDSFNSMAIQLKTAFETLENRVYERTAELEIAKEKAEVANQAKSTFIANMSHELRSPLNAILGFSQLILRKSAVSPEEYENADIIYRSGEYLLTLINNILDLSKIEAGKTTLNPRYFDLYYLLDDLENMLHLRAVSAGLTLIFIRDENVPHYIYTDEVKLRQVIINLLSNAIKFTLDGQITLSVFQGDQETIDIFNLHFSICDTGVGIAPEELPKLFDAFSQAQAGKKCNEGTGLGLAISRKFISLMGGDISVESELGKGTTFQFYIQAKLGQEIVSKTPEKHPQVLALAPGQPTYKILTVDDKEINRQLLIKLLSPLGFEVKEASNGIEAIAIWEEWEPHLIWMDMRMPVMDGYEATQYIKSTTKGNGTAIIALTASVLEEEKAITLSAGCDDFLRKPFTEYTIFEALGKHLGVEYIYAETQTLLRSSPKLKLTSEDLKIMSPEWINQLYEAALEANSTQVLELIEEIPATEIDLTQFLTKVVRKFQFEQIIELTEPLINHD</sequence>
<keyword evidence="12" id="KW-0902">Two-component regulatory system</keyword>
<evidence type="ECO:0000313" key="20">
    <source>
        <dbReference type="EMBL" id="CAD5949284.1"/>
    </source>
</evidence>
<comment type="similarity">
    <text evidence="3">In the N-terminal section; belongs to the phytochrome family.</text>
</comment>
<dbReference type="RefSeq" id="WP_254173836.1">
    <property type="nucleotide sequence ID" value="NZ_LR882967.1"/>
</dbReference>
<evidence type="ECO:0000256" key="2">
    <source>
        <dbReference type="ARBA" id="ARBA00004370"/>
    </source>
</evidence>
<evidence type="ECO:0000256" key="15">
    <source>
        <dbReference type="PROSITE-ProRule" id="PRU00169"/>
    </source>
</evidence>
<dbReference type="SMART" id="SM00388">
    <property type="entry name" value="HisKA"/>
    <property type="match status" value="1"/>
</dbReference>
<evidence type="ECO:0000256" key="9">
    <source>
        <dbReference type="ARBA" id="ARBA00022777"/>
    </source>
</evidence>
<feature type="transmembrane region" description="Helical" evidence="16">
    <location>
        <begin position="20"/>
        <end position="41"/>
    </location>
</feature>
<dbReference type="AlphaFoldDB" id="A0A9W4CKU6"/>
<dbReference type="PANTHER" id="PTHR45339:SF1">
    <property type="entry name" value="HYBRID SIGNAL TRANSDUCTION HISTIDINE KINASE J"/>
    <property type="match status" value="1"/>
</dbReference>
<dbReference type="FunFam" id="3.30.565.10:FF:000010">
    <property type="entry name" value="Sensor histidine kinase RcsC"/>
    <property type="match status" value="1"/>
</dbReference>
<dbReference type="Gene3D" id="3.40.50.2300">
    <property type="match status" value="1"/>
</dbReference>
<evidence type="ECO:0000256" key="16">
    <source>
        <dbReference type="SAM" id="Phobius"/>
    </source>
</evidence>
<comment type="subcellular location">
    <subcellularLocation>
        <location evidence="2">Membrane</location>
    </subcellularLocation>
</comment>
<dbReference type="InterPro" id="IPR003661">
    <property type="entry name" value="HisK_dim/P_dom"/>
</dbReference>
<dbReference type="InterPro" id="IPR005467">
    <property type="entry name" value="His_kinase_dom"/>
</dbReference>
<evidence type="ECO:0000313" key="21">
    <source>
        <dbReference type="Proteomes" id="UP001153719"/>
    </source>
</evidence>
<accession>A0A9W4CKU6</accession>
<dbReference type="KEGG" id="ppsu:NO713_02449"/>
<evidence type="ECO:0000256" key="10">
    <source>
        <dbReference type="ARBA" id="ARBA00022840"/>
    </source>
</evidence>
<evidence type="ECO:0000256" key="11">
    <source>
        <dbReference type="ARBA" id="ARBA00022989"/>
    </source>
</evidence>
<dbReference type="EMBL" id="LR882967">
    <property type="protein sequence ID" value="CAD5949284.1"/>
    <property type="molecule type" value="Genomic_DNA"/>
</dbReference>
<dbReference type="CDD" id="cd00082">
    <property type="entry name" value="HisKA"/>
    <property type="match status" value="1"/>
</dbReference>
<dbReference type="Pfam" id="PF00072">
    <property type="entry name" value="Response_reg"/>
    <property type="match status" value="1"/>
</dbReference>
<dbReference type="PROSITE" id="PS50885">
    <property type="entry name" value="HAMP"/>
    <property type="match status" value="1"/>
</dbReference>
<dbReference type="PANTHER" id="PTHR45339">
    <property type="entry name" value="HYBRID SIGNAL TRANSDUCTION HISTIDINE KINASE J"/>
    <property type="match status" value="1"/>
</dbReference>
<dbReference type="SMART" id="SM00448">
    <property type="entry name" value="REC"/>
    <property type="match status" value="1"/>
</dbReference>
<dbReference type="Proteomes" id="UP001153719">
    <property type="component" value="Chromosome"/>
</dbReference>
<feature type="domain" description="HAMP" evidence="19">
    <location>
        <begin position="388"/>
        <end position="450"/>
    </location>
</feature>
<dbReference type="EC" id="2.7.13.3" evidence="4"/>
<keyword evidence="8" id="KW-0547">Nucleotide-binding</keyword>
<keyword evidence="9 20" id="KW-0418">Kinase</keyword>